<keyword evidence="3" id="KW-1185">Reference proteome</keyword>
<feature type="domain" description="SBF1/SBF2" evidence="1">
    <location>
        <begin position="46"/>
        <end position="123"/>
    </location>
</feature>
<accession>A0A183SQK8</accession>
<dbReference type="Pfam" id="PF12335">
    <property type="entry name" value="SBF2"/>
    <property type="match status" value="1"/>
</dbReference>
<name>A0A183SQK8_SCHSO</name>
<protein>
    <submittedName>
        <fullName evidence="4">SBF2 domain-containing protein</fullName>
    </submittedName>
</protein>
<evidence type="ECO:0000313" key="3">
    <source>
        <dbReference type="Proteomes" id="UP000275846"/>
    </source>
</evidence>
<evidence type="ECO:0000313" key="2">
    <source>
        <dbReference type="EMBL" id="VDL92891.1"/>
    </source>
</evidence>
<organism evidence="4">
    <name type="scientific">Schistocephalus solidus</name>
    <name type="common">Tapeworm</name>
    <dbReference type="NCBI Taxonomy" id="70667"/>
    <lineage>
        <taxon>Eukaryota</taxon>
        <taxon>Metazoa</taxon>
        <taxon>Spiralia</taxon>
        <taxon>Lophotrochozoa</taxon>
        <taxon>Platyhelminthes</taxon>
        <taxon>Cestoda</taxon>
        <taxon>Eucestoda</taxon>
        <taxon>Diphyllobothriidea</taxon>
        <taxon>Diphyllobothriidae</taxon>
        <taxon>Schistocephalus</taxon>
    </lineage>
</organism>
<dbReference type="STRING" id="70667.A0A183SQK8"/>
<reference evidence="4" key="1">
    <citation type="submission" date="2016-06" db="UniProtKB">
        <authorList>
            <consortium name="WormBaseParasite"/>
        </authorList>
    </citation>
    <scope>IDENTIFICATION</scope>
</reference>
<evidence type="ECO:0000259" key="1">
    <source>
        <dbReference type="Pfam" id="PF12335"/>
    </source>
</evidence>
<dbReference type="EMBL" id="UYSU01033716">
    <property type="protein sequence ID" value="VDL92891.1"/>
    <property type="molecule type" value="Genomic_DNA"/>
</dbReference>
<reference evidence="2 3" key="2">
    <citation type="submission" date="2018-11" db="EMBL/GenBank/DDBJ databases">
        <authorList>
            <consortium name="Pathogen Informatics"/>
        </authorList>
    </citation>
    <scope>NUCLEOTIDE SEQUENCE [LARGE SCALE GENOMIC DNA]</scope>
    <source>
        <strain evidence="2 3">NST_G2</strain>
    </source>
</reference>
<dbReference type="PANTHER" id="PTHR13663">
    <property type="entry name" value="SIMILAR TO RIKEN CDNA 6430548M08"/>
    <property type="match status" value="1"/>
</dbReference>
<proteinExistence type="predicted"/>
<dbReference type="InterPro" id="IPR039872">
    <property type="entry name" value="KIAA0513"/>
</dbReference>
<sequence>MSKVEQTYVKDPSIDLDFDTRYVDEIFCLTSNTTDIDGYGGLVLEQCNGSDDFSPACSLLNSAFRLFQQEVAPNGRVTQTFMYAGLRDQQIWQSTRFWNAAVFLALQQERSVQASATTGTENDLDLEKELHDALAFSQLSSKKGREMIETWACDENTVNRFIDLALACRALHDHLRTGATFV</sequence>
<evidence type="ECO:0000313" key="4">
    <source>
        <dbReference type="WBParaSite" id="SSLN_0000671201-mRNA-1"/>
    </source>
</evidence>
<dbReference type="Proteomes" id="UP000275846">
    <property type="component" value="Unassembled WGS sequence"/>
</dbReference>
<dbReference type="OrthoDB" id="6268344at2759"/>
<gene>
    <name evidence="2" type="ORF">SSLN_LOCUS6506</name>
</gene>
<dbReference type="AlphaFoldDB" id="A0A183SQK8"/>
<dbReference type="InterPro" id="IPR022096">
    <property type="entry name" value="SBF1/SBF2"/>
</dbReference>
<dbReference type="PANTHER" id="PTHR13663:SF2">
    <property type="entry name" value="SIMILAR TO RIKEN CDNA 6430548M08"/>
    <property type="match status" value="1"/>
</dbReference>
<dbReference type="WBParaSite" id="SSLN_0000671201-mRNA-1">
    <property type="protein sequence ID" value="SSLN_0000671201-mRNA-1"/>
    <property type="gene ID" value="SSLN_0000671201"/>
</dbReference>